<proteinExistence type="predicted"/>
<evidence type="ECO:0000259" key="1">
    <source>
        <dbReference type="PROSITE" id="PS50112"/>
    </source>
</evidence>
<dbReference type="InterPro" id="IPR035965">
    <property type="entry name" value="PAS-like_dom_sf"/>
</dbReference>
<accession>A0ABR2VYG9</accession>
<protein>
    <recommendedName>
        <fullName evidence="1">PAS domain-containing protein</fullName>
    </recommendedName>
</protein>
<dbReference type="NCBIfam" id="TIGR00229">
    <property type="entry name" value="sensory_box"/>
    <property type="match status" value="1"/>
</dbReference>
<keyword evidence="3" id="KW-1185">Reference proteome</keyword>
<reference evidence="2 3" key="1">
    <citation type="submission" date="2023-04" db="EMBL/GenBank/DDBJ databases">
        <title>Genome of Basidiobolus ranarum AG-B5.</title>
        <authorList>
            <person name="Stajich J.E."/>
            <person name="Carter-House D."/>
            <person name="Gryganskyi A."/>
        </authorList>
    </citation>
    <scope>NUCLEOTIDE SEQUENCE [LARGE SCALE GENOMIC DNA]</scope>
    <source>
        <strain evidence="2 3">AG-B5</strain>
    </source>
</reference>
<evidence type="ECO:0000313" key="3">
    <source>
        <dbReference type="Proteomes" id="UP001479436"/>
    </source>
</evidence>
<comment type="caution">
    <text evidence="2">The sequence shown here is derived from an EMBL/GenBank/DDBJ whole genome shotgun (WGS) entry which is preliminary data.</text>
</comment>
<dbReference type="Pfam" id="PF08447">
    <property type="entry name" value="PAS_3"/>
    <property type="match status" value="1"/>
</dbReference>
<sequence>MQPAFIALFNISPQATFSYASESVYDVLGYEPMEILNKNWVEFYHPDEVGSIMGLFLANIRDDVFGAVLTCRMRHKRGHYIPVEIAGVICYDVVVCVFHLQESTEVARMIHFYSPVQRTLIKYQVSYDQYHRVMSLPDARMEECGEITLEPRICLIIDRFTKQHIIQYASQATNFLLGYEASAMIGTPLLKYVAEQDISLVRDMLLASKSKLKLYRFMFTFKTLLFGEIPMEAISCSGSESLVLTLRIDPRMLFLHDEDSEAGSICGV</sequence>
<gene>
    <name evidence="2" type="ORF">K7432_008491</name>
</gene>
<dbReference type="InterPro" id="IPR000014">
    <property type="entry name" value="PAS"/>
</dbReference>
<dbReference type="EMBL" id="JASJQH010007349">
    <property type="protein sequence ID" value="KAK9710320.1"/>
    <property type="molecule type" value="Genomic_DNA"/>
</dbReference>
<feature type="domain" description="PAS" evidence="1">
    <location>
        <begin position="1"/>
        <end position="63"/>
    </location>
</feature>
<dbReference type="SUPFAM" id="SSF55785">
    <property type="entry name" value="PYP-like sensor domain (PAS domain)"/>
    <property type="match status" value="2"/>
</dbReference>
<dbReference type="Proteomes" id="UP001479436">
    <property type="component" value="Unassembled WGS sequence"/>
</dbReference>
<dbReference type="Gene3D" id="3.30.450.20">
    <property type="entry name" value="PAS domain"/>
    <property type="match status" value="2"/>
</dbReference>
<dbReference type="CDD" id="cd00130">
    <property type="entry name" value="PAS"/>
    <property type="match status" value="2"/>
</dbReference>
<organism evidence="2 3">
    <name type="scientific">Basidiobolus ranarum</name>
    <dbReference type="NCBI Taxonomy" id="34480"/>
    <lineage>
        <taxon>Eukaryota</taxon>
        <taxon>Fungi</taxon>
        <taxon>Fungi incertae sedis</taxon>
        <taxon>Zoopagomycota</taxon>
        <taxon>Entomophthoromycotina</taxon>
        <taxon>Basidiobolomycetes</taxon>
        <taxon>Basidiobolales</taxon>
        <taxon>Basidiobolaceae</taxon>
        <taxon>Basidiobolus</taxon>
    </lineage>
</organism>
<dbReference type="InterPro" id="IPR013655">
    <property type="entry name" value="PAS_fold_3"/>
</dbReference>
<name>A0ABR2VYG9_9FUNG</name>
<evidence type="ECO:0000313" key="2">
    <source>
        <dbReference type="EMBL" id="KAK9710320.1"/>
    </source>
</evidence>
<dbReference type="PROSITE" id="PS50112">
    <property type="entry name" value="PAS"/>
    <property type="match status" value="1"/>
</dbReference>